<feature type="domain" description="Peptidase S8/S53" evidence="9">
    <location>
        <begin position="81"/>
        <end position="487"/>
    </location>
</feature>
<dbReference type="Gene3D" id="3.50.30.30">
    <property type="match status" value="1"/>
</dbReference>
<feature type="active site" description="Charge relay system" evidence="6 7">
    <location>
        <position position="90"/>
    </location>
</feature>
<dbReference type="GO" id="GO:0004252">
    <property type="term" value="F:serine-type endopeptidase activity"/>
    <property type="evidence" value="ECO:0007669"/>
    <property type="project" value="UniProtKB-UniRule"/>
</dbReference>
<dbReference type="InterPro" id="IPR022398">
    <property type="entry name" value="Peptidase_S8_His-AS"/>
</dbReference>
<dbReference type="InterPro" id="IPR034197">
    <property type="entry name" value="Peptidases_S8_3"/>
</dbReference>
<dbReference type="Gene3D" id="3.40.50.200">
    <property type="entry name" value="Peptidase S8/S53 domain"/>
    <property type="match status" value="1"/>
</dbReference>
<reference evidence="11" key="2">
    <citation type="submission" date="2018-04" db="EMBL/GenBank/DDBJ databases">
        <title>OnivRS2 (Oryza nivara Reference Sequence Version 2).</title>
        <authorList>
            <person name="Zhang J."/>
            <person name="Kudrna D."/>
            <person name="Lee S."/>
            <person name="Talag J."/>
            <person name="Rajasekar S."/>
            <person name="Welchert J."/>
            <person name="Hsing Y.-I."/>
            <person name="Wing R.A."/>
        </authorList>
    </citation>
    <scope>NUCLEOTIDE SEQUENCE [LARGE SCALE GENOMIC DNA]</scope>
    <source>
        <strain evidence="11">SL10</strain>
    </source>
</reference>
<keyword evidence="2 7" id="KW-0645">Protease</keyword>
<dbReference type="InterPro" id="IPR041469">
    <property type="entry name" value="Subtilisin-like_FN3"/>
</dbReference>
<evidence type="ECO:0000259" key="9">
    <source>
        <dbReference type="Pfam" id="PF00082"/>
    </source>
</evidence>
<comment type="similarity">
    <text evidence="1 7">Belongs to the peptidase S8 family.</text>
</comment>
<organism evidence="11">
    <name type="scientific">Oryza nivara</name>
    <name type="common">Indian wild rice</name>
    <name type="synonym">Oryza sativa f. spontanea</name>
    <dbReference type="NCBI Taxonomy" id="4536"/>
    <lineage>
        <taxon>Eukaryota</taxon>
        <taxon>Viridiplantae</taxon>
        <taxon>Streptophyta</taxon>
        <taxon>Embryophyta</taxon>
        <taxon>Tracheophyta</taxon>
        <taxon>Spermatophyta</taxon>
        <taxon>Magnoliopsida</taxon>
        <taxon>Liliopsida</taxon>
        <taxon>Poales</taxon>
        <taxon>Poaceae</taxon>
        <taxon>BOP clade</taxon>
        <taxon>Oryzoideae</taxon>
        <taxon>Oryzeae</taxon>
        <taxon>Oryzinae</taxon>
        <taxon>Oryza</taxon>
    </lineage>
</organism>
<keyword evidence="5 7" id="KW-0720">Serine protease</keyword>
<dbReference type="AlphaFoldDB" id="A0A0E0GXA2"/>
<dbReference type="InterPro" id="IPR023828">
    <property type="entry name" value="Peptidase_S8_Ser-AS"/>
</dbReference>
<keyword evidence="4 7" id="KW-0378">Hydrolase</keyword>
<evidence type="ECO:0000259" key="10">
    <source>
        <dbReference type="Pfam" id="PF17766"/>
    </source>
</evidence>
<feature type="active site" description="Charge relay system" evidence="6 7">
    <location>
        <position position="157"/>
    </location>
</feature>
<dbReference type="PROSITE" id="PS00138">
    <property type="entry name" value="SUBTILASE_SER"/>
    <property type="match status" value="1"/>
</dbReference>
<feature type="active site" description="Charge relay system" evidence="6 7">
    <location>
        <position position="448"/>
    </location>
</feature>
<dbReference type="GO" id="GO:0006508">
    <property type="term" value="P:proteolysis"/>
    <property type="evidence" value="ECO:0007669"/>
    <property type="project" value="UniProtKB-KW"/>
</dbReference>
<dbReference type="EnsemblPlants" id="ONIVA04G00890.3">
    <property type="protein sequence ID" value="ONIVA04G00890.3"/>
    <property type="gene ID" value="ONIVA04G00890"/>
</dbReference>
<evidence type="ECO:0000256" key="2">
    <source>
        <dbReference type="ARBA" id="ARBA00022670"/>
    </source>
</evidence>
<dbReference type="PRINTS" id="PR00723">
    <property type="entry name" value="SUBTILISIN"/>
</dbReference>
<dbReference type="SUPFAM" id="SSF52743">
    <property type="entry name" value="Subtilisin-like"/>
    <property type="match status" value="1"/>
</dbReference>
<dbReference type="InterPro" id="IPR000209">
    <property type="entry name" value="Peptidase_S8/S53_dom"/>
</dbReference>
<dbReference type="InterPro" id="IPR045051">
    <property type="entry name" value="SBT"/>
</dbReference>
<reference evidence="11" key="1">
    <citation type="submission" date="2015-04" db="UniProtKB">
        <authorList>
            <consortium name="EnsemblPlants"/>
        </authorList>
    </citation>
    <scope>IDENTIFICATION</scope>
    <source>
        <strain evidence="11">SL10</strain>
    </source>
</reference>
<dbReference type="Gramene" id="ONIVA04G00890.3">
    <property type="protein sequence ID" value="ONIVA04G00890.3"/>
    <property type="gene ID" value="ONIVA04G00890"/>
</dbReference>
<evidence type="ECO:0000256" key="4">
    <source>
        <dbReference type="ARBA" id="ARBA00022801"/>
    </source>
</evidence>
<dbReference type="CDD" id="cd04852">
    <property type="entry name" value="Peptidases_S8_3"/>
    <property type="match status" value="1"/>
</dbReference>
<dbReference type="InterPro" id="IPR015500">
    <property type="entry name" value="Peptidase_S8_subtilisin-rel"/>
</dbReference>
<evidence type="ECO:0000313" key="12">
    <source>
        <dbReference type="Proteomes" id="UP000006591"/>
    </source>
</evidence>
<dbReference type="PROSITE" id="PS00137">
    <property type="entry name" value="SUBTILASE_HIS"/>
    <property type="match status" value="1"/>
</dbReference>
<proteinExistence type="inferred from homology"/>
<protein>
    <recommendedName>
        <fullName evidence="13">Subtilisin-like protease</fullName>
    </recommendedName>
</protein>
<dbReference type="CDD" id="cd02120">
    <property type="entry name" value="PA_subtilisin_like"/>
    <property type="match status" value="1"/>
</dbReference>
<evidence type="ECO:0000256" key="8">
    <source>
        <dbReference type="SAM" id="SignalP"/>
    </source>
</evidence>
<evidence type="ECO:0008006" key="13">
    <source>
        <dbReference type="Google" id="ProtNLM"/>
    </source>
</evidence>
<dbReference type="PANTHER" id="PTHR10795">
    <property type="entry name" value="PROPROTEIN CONVERTASE SUBTILISIN/KEXIN"/>
    <property type="match status" value="1"/>
</dbReference>
<sequence length="770" mass="82484">MADASNGGRGHFRLVIVVLLALLLPLQRSYVVCQQTATKKIPEVLSIKPSIVHPLHTTRSQDFLGLDYTQSAGLLHRANYGDGVIIGIIDSGIWPESASFRDDSLGPLPSKENVFAGQAFGSNLCNRKIIGARWYDKHLNPEDFKGEYKSARDATGHGTHVSSTAAGALVPNISFHGLAAGYARGVAPRARLAMYKVCWEQVGCDEAAILQAIDDAIHDSVDVLSLSLGNPSSEPYGSIHAVKNGITVVFAAGNNGPAPRTVENSLPWVISVASATIDRAFPTVITLANNTSNFVGHSLFYEQDAKDNWYEIYQSGCSFQSVATANVTLAAGKIVLCYNPTTVSIITPAYTMPTAIKVLKEAEAKGIIFATYALDILDSLEDCGSMPFKVAAARTWIGGEVLLPKISTFSSRGPSSYSPDFLKPDVAAPGSIILAAIKDSYKFLLGTSMAYPHVSGVAALLKALHPDWSPSIIKSALVTTAINDKYGLPILADGLPQKTDPFDYGGGFIDPNRAVDPGLAYDIDPEYFDCILGSNSSCEFEPKNINLPSIAIPNLKEPTTVLRIVTNLGKAEAVYRAVVQSPPGVQILVEPSVLQFIKVKKKQTFNVTFSMAHKVQGSYLFGSLAWCDGGSHYVRIPIAVDANVSVGLPPLFLQAGLTSARSRPWRAPPSALSPRSSSLPAGLRMEYLLREAGHELNHAKRLGWLPLQTMCVHGDSATRAIGLTSRSWCLESGALDVSLPSLEHATRIAAAFGNARHAIHHCTFPASQPG</sequence>
<feature type="domain" description="Subtilisin-like protease fibronectin type-III" evidence="10">
    <location>
        <begin position="544"/>
        <end position="640"/>
    </location>
</feature>
<feature type="signal peptide" evidence="8">
    <location>
        <begin position="1"/>
        <end position="29"/>
    </location>
</feature>
<dbReference type="Pfam" id="PF17766">
    <property type="entry name" value="fn3_6"/>
    <property type="match status" value="1"/>
</dbReference>
<evidence type="ECO:0000313" key="11">
    <source>
        <dbReference type="EnsemblPlants" id="ONIVA04G00890.3"/>
    </source>
</evidence>
<keyword evidence="12" id="KW-1185">Reference proteome</keyword>
<accession>A0A0E0GXA2</accession>
<evidence type="ECO:0000256" key="5">
    <source>
        <dbReference type="ARBA" id="ARBA00022825"/>
    </source>
</evidence>
<dbReference type="Pfam" id="PF00082">
    <property type="entry name" value="Peptidase_S8"/>
    <property type="match status" value="1"/>
</dbReference>
<feature type="chain" id="PRO_5002360983" description="Subtilisin-like protease" evidence="8">
    <location>
        <begin position="30"/>
        <end position="770"/>
    </location>
</feature>
<keyword evidence="3 8" id="KW-0732">Signal</keyword>
<evidence type="ECO:0000256" key="6">
    <source>
        <dbReference type="PIRSR" id="PIRSR615500-1"/>
    </source>
</evidence>
<evidence type="ECO:0000256" key="1">
    <source>
        <dbReference type="ARBA" id="ARBA00011073"/>
    </source>
</evidence>
<dbReference type="InterPro" id="IPR036852">
    <property type="entry name" value="Peptidase_S8/S53_dom_sf"/>
</dbReference>
<dbReference type="Gene3D" id="2.60.40.2310">
    <property type="match status" value="1"/>
</dbReference>
<name>A0A0E0GXA2_ORYNI</name>
<dbReference type="PROSITE" id="PS51892">
    <property type="entry name" value="SUBTILASE"/>
    <property type="match status" value="1"/>
</dbReference>
<evidence type="ECO:0000256" key="3">
    <source>
        <dbReference type="ARBA" id="ARBA00022729"/>
    </source>
</evidence>
<dbReference type="Proteomes" id="UP000006591">
    <property type="component" value="Chromosome 4"/>
</dbReference>
<evidence type="ECO:0000256" key="7">
    <source>
        <dbReference type="PROSITE-ProRule" id="PRU01240"/>
    </source>
</evidence>